<feature type="non-terminal residue" evidence="4">
    <location>
        <position position="1"/>
    </location>
</feature>
<dbReference type="EMBL" id="CAJNIZ010032580">
    <property type="protein sequence ID" value="CAE7538325.1"/>
    <property type="molecule type" value="Genomic_DNA"/>
</dbReference>
<keyword evidence="1" id="KW-0479">Metal-binding</keyword>
<keyword evidence="5" id="KW-1185">Reference proteome</keyword>
<feature type="region of interest" description="Disordered" evidence="2">
    <location>
        <begin position="247"/>
        <end position="275"/>
    </location>
</feature>
<name>A0A812TUN4_SYMPI</name>
<dbReference type="Proteomes" id="UP000649617">
    <property type="component" value="Unassembled WGS sequence"/>
</dbReference>
<feature type="compositionally biased region" description="Low complexity" evidence="2">
    <location>
        <begin position="247"/>
        <end position="259"/>
    </location>
</feature>
<reference evidence="4" key="1">
    <citation type="submission" date="2021-02" db="EMBL/GenBank/DDBJ databases">
        <authorList>
            <person name="Dougan E. K."/>
            <person name="Rhodes N."/>
            <person name="Thang M."/>
            <person name="Chan C."/>
        </authorList>
    </citation>
    <scope>NUCLEOTIDE SEQUENCE</scope>
</reference>
<dbReference type="SMART" id="SM00355">
    <property type="entry name" value="ZnF_C2H2"/>
    <property type="match status" value="1"/>
</dbReference>
<sequence>PESRFNTADTAKRYVVKTSQGKCIRFQFGDQCLDLKIVASHTYLGVTDITAAKIWSLVTQQLRQITKSYSMFTLEANKDLLLRLKIEDPVDPIYKAFIRCTTKPQAEYDALQVWESHGQWLSTLRGRFYDNSEAASQAALGARTGPESRTSGKARVMPVHLVAEQFACNECGFAFATQAALKAHKFKMHYEEVDKKDEVLQAATHMTWQEMALLPAVGNMSSAVNRELSEATSELDMIKALTPGLATTAQTTAAPTSAPMDTSKKKEDGKEEHPAQAKVAIRAGAKEDLRILPAGTVGKIGRTTALESLLADPAKMENAKKLGWIKDGHFTGMKWNPDKKVHELDESVPLVLIQGAMEVLFKAVKLSGALRGEPLPRHEAALIRVHKPYPHHVSGSGIEDGRGESSLEYFQQPVPDFSMGGRGCVLPPRTAPAERPSQSACTEFQQLVLGAQLCNRSNHCYANSVLKCIMWLSADLTEFQAAIGNSIFSDIRPAFQGQPLSLRQLPSWQEATREWAMPHSQHDAGDFLRFLAEHCPGLRFALEMTWEARSFRGDELPCLHIADAILPQSHCT</sequence>
<feature type="domain" description="C2H2-type" evidence="3">
    <location>
        <begin position="166"/>
        <end position="194"/>
    </location>
</feature>
<protein>
    <recommendedName>
        <fullName evidence="3">C2H2-type domain-containing protein</fullName>
    </recommendedName>
</protein>
<accession>A0A812TUN4</accession>
<keyword evidence="1" id="KW-0862">Zinc</keyword>
<evidence type="ECO:0000313" key="5">
    <source>
        <dbReference type="Proteomes" id="UP000649617"/>
    </source>
</evidence>
<dbReference type="PROSITE" id="PS00028">
    <property type="entry name" value="ZINC_FINGER_C2H2_1"/>
    <property type="match status" value="1"/>
</dbReference>
<keyword evidence="1" id="KW-0863">Zinc-finger</keyword>
<evidence type="ECO:0000313" key="4">
    <source>
        <dbReference type="EMBL" id="CAE7538325.1"/>
    </source>
</evidence>
<dbReference type="PROSITE" id="PS50157">
    <property type="entry name" value="ZINC_FINGER_C2H2_2"/>
    <property type="match status" value="1"/>
</dbReference>
<dbReference type="AlphaFoldDB" id="A0A812TUN4"/>
<organism evidence="4 5">
    <name type="scientific">Symbiodinium pilosum</name>
    <name type="common">Dinoflagellate</name>
    <dbReference type="NCBI Taxonomy" id="2952"/>
    <lineage>
        <taxon>Eukaryota</taxon>
        <taxon>Sar</taxon>
        <taxon>Alveolata</taxon>
        <taxon>Dinophyceae</taxon>
        <taxon>Suessiales</taxon>
        <taxon>Symbiodiniaceae</taxon>
        <taxon>Symbiodinium</taxon>
    </lineage>
</organism>
<gene>
    <name evidence="4" type="ORF">SPIL2461_LOCUS14241</name>
</gene>
<evidence type="ECO:0000256" key="2">
    <source>
        <dbReference type="SAM" id="MobiDB-lite"/>
    </source>
</evidence>
<evidence type="ECO:0000256" key="1">
    <source>
        <dbReference type="PROSITE-ProRule" id="PRU00042"/>
    </source>
</evidence>
<proteinExistence type="predicted"/>
<dbReference type="InterPro" id="IPR013087">
    <property type="entry name" value="Znf_C2H2_type"/>
</dbReference>
<comment type="caution">
    <text evidence="4">The sequence shown here is derived from an EMBL/GenBank/DDBJ whole genome shotgun (WGS) entry which is preliminary data.</text>
</comment>
<dbReference type="GO" id="GO:0008270">
    <property type="term" value="F:zinc ion binding"/>
    <property type="evidence" value="ECO:0007669"/>
    <property type="project" value="UniProtKB-KW"/>
</dbReference>
<evidence type="ECO:0000259" key="3">
    <source>
        <dbReference type="PROSITE" id="PS50157"/>
    </source>
</evidence>
<feature type="compositionally biased region" description="Basic and acidic residues" evidence="2">
    <location>
        <begin position="262"/>
        <end position="275"/>
    </location>
</feature>